<dbReference type="PANTHER" id="PTHR42743">
    <property type="entry name" value="AMINO-ACID AMINOTRANSFERASE"/>
    <property type="match status" value="1"/>
</dbReference>
<comment type="caution">
    <text evidence="2">The sequence shown here is derived from an EMBL/GenBank/DDBJ whole genome shotgun (WGS) entry which is preliminary data.</text>
</comment>
<dbReference type="EMBL" id="CAICTM010000182">
    <property type="protein sequence ID" value="CAB9504014.1"/>
    <property type="molecule type" value="Genomic_DNA"/>
</dbReference>
<dbReference type="PANTHER" id="PTHR42743:SF11">
    <property type="entry name" value="AMINODEOXYCHORISMATE LYASE"/>
    <property type="match status" value="1"/>
</dbReference>
<gene>
    <name evidence="2" type="ORF">SEMRO_183_G079650.1</name>
</gene>
<dbReference type="GO" id="GO:0008483">
    <property type="term" value="F:transaminase activity"/>
    <property type="evidence" value="ECO:0007669"/>
    <property type="project" value="UniProtKB-KW"/>
</dbReference>
<dbReference type="SUPFAM" id="SSF52540">
    <property type="entry name" value="P-loop containing nucleoside triphosphate hydrolases"/>
    <property type="match status" value="1"/>
</dbReference>
<organism evidence="2 3">
    <name type="scientific">Seminavis robusta</name>
    <dbReference type="NCBI Taxonomy" id="568900"/>
    <lineage>
        <taxon>Eukaryota</taxon>
        <taxon>Sar</taxon>
        <taxon>Stramenopiles</taxon>
        <taxon>Ochrophyta</taxon>
        <taxon>Bacillariophyta</taxon>
        <taxon>Bacillariophyceae</taxon>
        <taxon>Bacillariophycidae</taxon>
        <taxon>Naviculales</taxon>
        <taxon>Naviculaceae</taxon>
        <taxon>Seminavis</taxon>
    </lineage>
</organism>
<protein>
    <submittedName>
        <fullName evidence="2">Branched-chain-amino-acid aminotransferase</fullName>
    </submittedName>
</protein>
<dbReference type="Proteomes" id="UP001153069">
    <property type="component" value="Unassembled WGS sequence"/>
</dbReference>
<dbReference type="Pfam" id="PF19798">
    <property type="entry name" value="Sulfotransfer_5"/>
    <property type="match status" value="1"/>
</dbReference>
<keyword evidence="3" id="KW-1185">Reference proteome</keyword>
<dbReference type="InterPro" id="IPR027417">
    <property type="entry name" value="P-loop_NTPase"/>
</dbReference>
<evidence type="ECO:0000313" key="2">
    <source>
        <dbReference type="EMBL" id="CAB9504014.1"/>
    </source>
</evidence>
<reference evidence="2" key="1">
    <citation type="submission" date="2020-06" db="EMBL/GenBank/DDBJ databases">
        <authorList>
            <consortium name="Plant Systems Biology data submission"/>
        </authorList>
    </citation>
    <scope>NUCLEOTIDE SEQUENCE</scope>
    <source>
        <strain evidence="2">D6</strain>
    </source>
</reference>
<keyword evidence="2" id="KW-0808">Transferase</keyword>
<dbReference type="OrthoDB" id="187274at2759"/>
<dbReference type="GO" id="GO:0019752">
    <property type="term" value="P:carboxylic acid metabolic process"/>
    <property type="evidence" value="ECO:0007669"/>
    <property type="project" value="TreeGrafter"/>
</dbReference>
<evidence type="ECO:0000256" key="1">
    <source>
        <dbReference type="ARBA" id="ARBA00009320"/>
    </source>
</evidence>
<name>A0A9N8DNM6_9STRA</name>
<sequence length="310" mass="35067">MTMDQEKKITVVHCWTAPRSRSTALLYSFEARGKNCVAIDEPLKREWLISKGNQVQRPYQINMIEGVPPNDRPEEELLWKRETLSLGERIHAAAQKLMANDKANDTDNEDPPLIFIKHMSKTHFLYDFENDVHVESIPGVHFVHKHMFLIRDPVAILRSWDVLSGVHHESCSTEDVGIVPLVSIYTALRLRLGLEVPVTIMDSDKLVADPPGVLLAVCKELGVPYKPSMMTWKAGPHQCDSRHAPWWYVNALASTGWKIPDPNAPNKKETPVKPLNQKLLPALKDSFPAYEILLRCCAARGESANHSMEN</sequence>
<dbReference type="AlphaFoldDB" id="A0A9N8DNM6"/>
<accession>A0A9N8DNM6</accession>
<dbReference type="Gene3D" id="3.40.50.300">
    <property type="entry name" value="P-loop containing nucleotide triphosphate hydrolases"/>
    <property type="match status" value="1"/>
</dbReference>
<keyword evidence="2" id="KW-0032">Aminotransferase</keyword>
<evidence type="ECO:0000313" key="3">
    <source>
        <dbReference type="Proteomes" id="UP001153069"/>
    </source>
</evidence>
<proteinExistence type="inferred from homology"/>
<dbReference type="InterPro" id="IPR050571">
    <property type="entry name" value="Class-IV_PLP-Dep_Aminotrnsfr"/>
</dbReference>
<comment type="similarity">
    <text evidence="1">Belongs to the class-IV pyridoxal-phosphate-dependent aminotransferase family.</text>
</comment>